<protein>
    <submittedName>
        <fullName evidence="2">Phage holin family protein</fullName>
    </submittedName>
</protein>
<evidence type="ECO:0000313" key="3">
    <source>
        <dbReference type="Proteomes" id="UP000290408"/>
    </source>
</evidence>
<dbReference type="Proteomes" id="UP000290408">
    <property type="component" value="Chromosome"/>
</dbReference>
<proteinExistence type="predicted"/>
<dbReference type="KEGG" id="jli:EXU32_00780"/>
<dbReference type="STRING" id="1216970.GCA_001570985_03024"/>
<sequence length="132" mass="14490">MTNFLIRTGVNAVALWVAAWLIDGIVLAEDDTTFASKFATVILVALIFGVVNAIVKPIAKVLAFPAIVLTLGLFTFVVNAFLLQITEWISGPLGLSFEITKFWWDAVIGALVITIVSMILNWVLPEKEDLDR</sequence>
<dbReference type="PANTHER" id="PTHR37309">
    <property type="entry name" value="SLR0284 PROTEIN"/>
    <property type="match status" value="1"/>
</dbReference>
<dbReference type="Pfam" id="PF04020">
    <property type="entry name" value="Phage_holin_4_2"/>
    <property type="match status" value="1"/>
</dbReference>
<name>A0A4P6MUK2_9MICO</name>
<keyword evidence="1" id="KW-0472">Membrane</keyword>
<dbReference type="OrthoDB" id="9810847at2"/>
<feature type="transmembrane region" description="Helical" evidence="1">
    <location>
        <begin position="38"/>
        <end position="55"/>
    </location>
</feature>
<dbReference type="RefSeq" id="WP_130628184.1">
    <property type="nucleotide sequence ID" value="NZ_CP036164.1"/>
</dbReference>
<dbReference type="EMBL" id="CP036164">
    <property type="protein sequence ID" value="QBF44933.1"/>
    <property type="molecule type" value="Genomic_DNA"/>
</dbReference>
<accession>A0A4P6MUK2</accession>
<feature type="transmembrane region" description="Helical" evidence="1">
    <location>
        <begin position="102"/>
        <end position="124"/>
    </location>
</feature>
<evidence type="ECO:0000256" key="1">
    <source>
        <dbReference type="SAM" id="Phobius"/>
    </source>
</evidence>
<keyword evidence="1" id="KW-0812">Transmembrane</keyword>
<reference evidence="2 3" key="1">
    <citation type="submission" date="2019-02" db="EMBL/GenBank/DDBJ databases">
        <title>Genomic data mining of an Antarctic deep-sea actinobacterium, Janibacterlimosus P3-3-X1.</title>
        <authorList>
            <person name="Liao L."/>
            <person name="Chen B."/>
        </authorList>
    </citation>
    <scope>NUCLEOTIDE SEQUENCE [LARGE SCALE GENOMIC DNA]</scope>
    <source>
        <strain evidence="2 3">P3-3-X1</strain>
    </source>
</reference>
<organism evidence="2 3">
    <name type="scientific">Janibacter limosus</name>
    <dbReference type="NCBI Taxonomy" id="53458"/>
    <lineage>
        <taxon>Bacteria</taxon>
        <taxon>Bacillati</taxon>
        <taxon>Actinomycetota</taxon>
        <taxon>Actinomycetes</taxon>
        <taxon>Micrococcales</taxon>
        <taxon>Intrasporangiaceae</taxon>
        <taxon>Janibacter</taxon>
    </lineage>
</organism>
<dbReference type="InterPro" id="IPR007165">
    <property type="entry name" value="Phage_holin_4_2"/>
</dbReference>
<dbReference type="AlphaFoldDB" id="A0A4P6MUK2"/>
<feature type="transmembrane region" description="Helical" evidence="1">
    <location>
        <begin position="62"/>
        <end position="82"/>
    </location>
</feature>
<dbReference type="PANTHER" id="PTHR37309:SF1">
    <property type="entry name" value="SLR0284 PROTEIN"/>
    <property type="match status" value="1"/>
</dbReference>
<keyword evidence="1" id="KW-1133">Transmembrane helix</keyword>
<gene>
    <name evidence="2" type="ORF">EXU32_00780</name>
</gene>
<evidence type="ECO:0000313" key="2">
    <source>
        <dbReference type="EMBL" id="QBF44933.1"/>
    </source>
</evidence>
<keyword evidence="3" id="KW-1185">Reference proteome</keyword>